<name>A0A443RK48_9ACAR</name>
<comment type="caution">
    <text evidence="4">The sequence shown here is derived from an EMBL/GenBank/DDBJ whole genome shotgun (WGS) entry which is preliminary data.</text>
</comment>
<accession>A0A443RK48</accession>
<sequence>MTLFESIVFASTAVALLNYSVNYFLAIVFLLIAYFLVSLVIETIANDTNVHKPRTLPTRLVADIFECILNIYNAIVGNHGNTSSEHGVAHCEEMPSLDAEIRTFSKHITKDYIRIWYDMVSDNEEFIEESEIAFQEILRRLFVDQLSDLDPRKVCSIALLNLKDALQFDQIPNHFENEHEYALFFIEKVLSSIQPSTLQHIAKRKISTLNGSSEDPIYVLIRQLLVEGALIPLLSLITNPEWINWAVIQLFSESKELECCNDSMRQKLVESIIDGTRETNSESRSAPVSPLSDRKNVQATITRSQSLNYPPGFISERFVARKNSLNSAQSESEMNFENVVLEGDEINELKIFTNISIPRTEEVRVNHEHFVVYWIQYDALFEEIHGKEQLKNENETVSSTLVKKQMHVKRRFREFLILQSRLEENSRLRSYLKDMRKPTKLKRETQNLLNIALGNFKLDDATLEYRRRYLENYLTELVNCDAIANSLELHQFLGYSLDCRNAYERAKPILMPVHLDKMLTRSIKGAMNLIKVALPVEPQEGTFASQTIEPFARKVTHHAVKLDYSDNLKLERYFHISDTDYFVNIIHGGDSNDESTQKNSFFEELSFLGPRLRGDGCEENSNEEKSAFNINYCFEKEIPVGNNLIDIGVTLFLNKSSNNSISIIIFKAFFGQIFERNLVMMTTNQDFFVTVVTYLNYFSMSL</sequence>
<evidence type="ECO:0000313" key="5">
    <source>
        <dbReference type="Proteomes" id="UP000285301"/>
    </source>
</evidence>
<proteinExistence type="predicted"/>
<dbReference type="GO" id="GO:0035091">
    <property type="term" value="F:phosphatidylinositol binding"/>
    <property type="evidence" value="ECO:0007669"/>
    <property type="project" value="InterPro"/>
</dbReference>
<organism evidence="4 5">
    <name type="scientific">Dinothrombium tinctorium</name>
    <dbReference type="NCBI Taxonomy" id="1965070"/>
    <lineage>
        <taxon>Eukaryota</taxon>
        <taxon>Metazoa</taxon>
        <taxon>Ecdysozoa</taxon>
        <taxon>Arthropoda</taxon>
        <taxon>Chelicerata</taxon>
        <taxon>Arachnida</taxon>
        <taxon>Acari</taxon>
        <taxon>Acariformes</taxon>
        <taxon>Trombidiformes</taxon>
        <taxon>Prostigmata</taxon>
        <taxon>Anystina</taxon>
        <taxon>Parasitengona</taxon>
        <taxon>Trombidioidea</taxon>
        <taxon>Trombidiidae</taxon>
        <taxon>Dinothrombium</taxon>
    </lineage>
</organism>
<keyword evidence="2" id="KW-1133">Transmembrane helix</keyword>
<dbReference type="PANTHER" id="PTHR22775">
    <property type="entry name" value="SORTING NEXIN"/>
    <property type="match status" value="1"/>
</dbReference>
<keyword evidence="5" id="KW-1185">Reference proteome</keyword>
<dbReference type="Proteomes" id="UP000285301">
    <property type="component" value="Unassembled WGS sequence"/>
</dbReference>
<dbReference type="SUPFAM" id="SSF64268">
    <property type="entry name" value="PX domain"/>
    <property type="match status" value="1"/>
</dbReference>
<dbReference type="AlphaFoldDB" id="A0A443RK48"/>
<feature type="transmembrane region" description="Helical" evidence="2">
    <location>
        <begin position="21"/>
        <end position="41"/>
    </location>
</feature>
<dbReference type="Gene3D" id="3.30.1520.10">
    <property type="entry name" value="Phox-like domain"/>
    <property type="match status" value="1"/>
</dbReference>
<evidence type="ECO:0000256" key="1">
    <source>
        <dbReference type="SAM" id="MobiDB-lite"/>
    </source>
</evidence>
<dbReference type="OrthoDB" id="5582218at2759"/>
<keyword evidence="2" id="KW-0812">Transmembrane</keyword>
<reference evidence="4 5" key="1">
    <citation type="journal article" date="2018" name="Gigascience">
        <title>Genomes of trombidid mites reveal novel predicted allergens and laterally-transferred genes associated with secondary metabolism.</title>
        <authorList>
            <person name="Dong X."/>
            <person name="Chaisiri K."/>
            <person name="Xia D."/>
            <person name="Armstrong S.D."/>
            <person name="Fang Y."/>
            <person name="Donnelly M.J."/>
            <person name="Kadowaki T."/>
            <person name="McGarry J.W."/>
            <person name="Darby A.C."/>
            <person name="Makepeace B.L."/>
        </authorList>
    </citation>
    <scope>NUCLEOTIDE SEQUENCE [LARGE SCALE GENOMIC DNA]</scope>
    <source>
        <strain evidence="4">UoL-WK</strain>
    </source>
</reference>
<dbReference type="EMBL" id="NCKU01000397">
    <property type="protein sequence ID" value="RWS15642.1"/>
    <property type="molecule type" value="Genomic_DNA"/>
</dbReference>
<dbReference type="SMART" id="SM00313">
    <property type="entry name" value="PXA"/>
    <property type="match status" value="1"/>
</dbReference>
<dbReference type="Pfam" id="PF00787">
    <property type="entry name" value="PX"/>
    <property type="match status" value="1"/>
</dbReference>
<dbReference type="Pfam" id="PF02194">
    <property type="entry name" value="PXA"/>
    <property type="match status" value="1"/>
</dbReference>
<dbReference type="PANTHER" id="PTHR22775:SF3">
    <property type="entry name" value="SORTING NEXIN-13"/>
    <property type="match status" value="1"/>
</dbReference>
<dbReference type="PROSITE" id="PS50195">
    <property type="entry name" value="PX"/>
    <property type="match status" value="1"/>
</dbReference>
<dbReference type="STRING" id="1965070.A0A443RK48"/>
<feature type="region of interest" description="Disordered" evidence="1">
    <location>
        <begin position="276"/>
        <end position="295"/>
    </location>
</feature>
<protein>
    <submittedName>
        <fullName evidence="4">Sorting nexin-19-like protein</fullName>
    </submittedName>
</protein>
<dbReference type="InterPro" id="IPR003114">
    <property type="entry name" value="Phox_assoc"/>
</dbReference>
<dbReference type="InterPro" id="IPR036871">
    <property type="entry name" value="PX_dom_sf"/>
</dbReference>
<evidence type="ECO:0000313" key="4">
    <source>
        <dbReference type="EMBL" id="RWS15642.1"/>
    </source>
</evidence>
<gene>
    <name evidence="4" type="ORF">B4U79_17214</name>
</gene>
<evidence type="ECO:0000256" key="2">
    <source>
        <dbReference type="SAM" id="Phobius"/>
    </source>
</evidence>
<dbReference type="InterPro" id="IPR001683">
    <property type="entry name" value="PX_dom"/>
</dbReference>
<keyword evidence="2" id="KW-0472">Membrane</keyword>
<feature type="domain" description="PX" evidence="3">
    <location>
        <begin position="351"/>
        <end position="500"/>
    </location>
</feature>
<evidence type="ECO:0000259" key="3">
    <source>
        <dbReference type="PROSITE" id="PS50195"/>
    </source>
</evidence>